<proteinExistence type="predicted"/>
<dbReference type="OrthoDB" id="4475584at2759"/>
<dbReference type="GO" id="GO:0008270">
    <property type="term" value="F:zinc ion binding"/>
    <property type="evidence" value="ECO:0007669"/>
    <property type="project" value="InterPro"/>
</dbReference>
<keyword evidence="3" id="KW-1185">Reference proteome</keyword>
<dbReference type="EMBL" id="JYNV01000270">
    <property type="protein sequence ID" value="KZM20772.1"/>
    <property type="molecule type" value="Genomic_DNA"/>
</dbReference>
<dbReference type="PROSITE" id="PS00463">
    <property type="entry name" value="ZN2_CY6_FUNGAL_1"/>
    <property type="match status" value="1"/>
</dbReference>
<dbReference type="PANTHER" id="PTHR37534:SF9">
    <property type="entry name" value="ZN(II)2CYS6 TRANSCRIPTION FACTOR (EUROFUNG)"/>
    <property type="match status" value="1"/>
</dbReference>
<evidence type="ECO:0000256" key="1">
    <source>
        <dbReference type="SAM" id="MobiDB-lite"/>
    </source>
</evidence>
<dbReference type="Gene3D" id="4.10.240.10">
    <property type="entry name" value="Zn(2)-C6 fungal-type DNA-binding domain"/>
    <property type="match status" value="1"/>
</dbReference>
<evidence type="ECO:0000313" key="3">
    <source>
        <dbReference type="Proteomes" id="UP000076837"/>
    </source>
</evidence>
<dbReference type="InterPro" id="IPR036864">
    <property type="entry name" value="Zn2-C6_fun-type_DNA-bd_sf"/>
</dbReference>
<dbReference type="GO" id="GO:0005634">
    <property type="term" value="C:nucleus"/>
    <property type="evidence" value="ECO:0007669"/>
    <property type="project" value="TreeGrafter"/>
</dbReference>
<dbReference type="Pfam" id="PF00172">
    <property type="entry name" value="Zn_clus"/>
    <property type="match status" value="1"/>
</dbReference>
<dbReference type="PROSITE" id="PS50048">
    <property type="entry name" value="ZN2_CY6_FUNGAL_2"/>
    <property type="match status" value="1"/>
</dbReference>
<dbReference type="GO" id="GO:0000976">
    <property type="term" value="F:transcription cis-regulatory region binding"/>
    <property type="evidence" value="ECO:0007669"/>
    <property type="project" value="TreeGrafter"/>
</dbReference>
<reference evidence="2 3" key="1">
    <citation type="journal article" date="2016" name="Sci. Rep.">
        <title>Draft genome sequencing and secretome analysis of fungal phytopathogen Ascochyta rabiei provides insight into the necrotrophic effector repertoire.</title>
        <authorList>
            <person name="Verma S."/>
            <person name="Gazara R.K."/>
            <person name="Nizam S."/>
            <person name="Parween S."/>
            <person name="Chattopadhyay D."/>
            <person name="Verma P.K."/>
        </authorList>
    </citation>
    <scope>NUCLEOTIDE SEQUENCE [LARGE SCALE GENOMIC DNA]</scope>
    <source>
        <strain evidence="2 3">ArDII</strain>
    </source>
</reference>
<dbReference type="AlphaFoldDB" id="A0A162ZRQ6"/>
<dbReference type="CDD" id="cd00067">
    <property type="entry name" value="GAL4"/>
    <property type="match status" value="1"/>
</dbReference>
<feature type="region of interest" description="Disordered" evidence="1">
    <location>
        <begin position="85"/>
        <end position="144"/>
    </location>
</feature>
<dbReference type="SUPFAM" id="SSF57701">
    <property type="entry name" value="Zn2/Cys6 DNA-binding domain"/>
    <property type="match status" value="1"/>
</dbReference>
<dbReference type="GO" id="GO:0045944">
    <property type="term" value="P:positive regulation of transcription by RNA polymerase II"/>
    <property type="evidence" value="ECO:0007669"/>
    <property type="project" value="TreeGrafter"/>
</dbReference>
<dbReference type="Proteomes" id="UP000076837">
    <property type="component" value="Unassembled WGS sequence"/>
</dbReference>
<accession>A0A162ZRQ6</accession>
<feature type="compositionally biased region" description="Low complexity" evidence="1">
    <location>
        <begin position="115"/>
        <end position="129"/>
    </location>
</feature>
<dbReference type="PANTHER" id="PTHR37534">
    <property type="entry name" value="TRANSCRIPTIONAL ACTIVATOR PROTEIN UGA3"/>
    <property type="match status" value="1"/>
</dbReference>
<protein>
    <submittedName>
        <fullName evidence="2">Sequence-specific DNA binding RNA polymerase II transcription factor</fullName>
    </submittedName>
</protein>
<comment type="caution">
    <text evidence="2">The sequence shown here is derived from an EMBL/GenBank/DDBJ whole genome shotgun (WGS) entry which is preliminary data.</text>
</comment>
<dbReference type="GO" id="GO:0000981">
    <property type="term" value="F:DNA-binding transcription factor activity, RNA polymerase II-specific"/>
    <property type="evidence" value="ECO:0007669"/>
    <property type="project" value="InterPro"/>
</dbReference>
<gene>
    <name evidence="2" type="ORF">ST47_g8091</name>
</gene>
<organism evidence="2 3">
    <name type="scientific">Didymella rabiei</name>
    <name type="common">Chickpea ascochyta blight fungus</name>
    <name type="synonym">Mycosphaerella rabiei</name>
    <dbReference type="NCBI Taxonomy" id="5454"/>
    <lineage>
        <taxon>Eukaryota</taxon>
        <taxon>Fungi</taxon>
        <taxon>Dikarya</taxon>
        <taxon>Ascomycota</taxon>
        <taxon>Pezizomycotina</taxon>
        <taxon>Dothideomycetes</taxon>
        <taxon>Pleosporomycetidae</taxon>
        <taxon>Pleosporales</taxon>
        <taxon>Pleosporineae</taxon>
        <taxon>Didymellaceae</taxon>
        <taxon>Ascochyta</taxon>
    </lineage>
</organism>
<name>A0A162ZRQ6_DIDRA</name>
<feature type="region of interest" description="Disordered" evidence="1">
    <location>
        <begin position="1"/>
        <end position="24"/>
    </location>
</feature>
<feature type="compositionally biased region" description="Polar residues" evidence="1">
    <location>
        <begin position="1"/>
        <end position="11"/>
    </location>
</feature>
<evidence type="ECO:0000313" key="2">
    <source>
        <dbReference type="EMBL" id="KZM20772.1"/>
    </source>
</evidence>
<dbReference type="SMART" id="SM00066">
    <property type="entry name" value="GAL4"/>
    <property type="match status" value="1"/>
</dbReference>
<sequence length="651" mass="71563">METSIPTSNEPAESPVNARPKRSRTGCLTCRNRRRKCDERKPICQNCMSKGLECRYAAAFQILGKHNFTPEVKTDVKYAIVRFAGDNSDDGKAPASKKTCQPVTTTDDQHCRLSTQTDSTTTHSQAATDPFDTTKHTVSSHSPSPNSYEFAVHGLLALGSTFEEPGANALPALPASGVGEEQSVSTYDFASDDNLSPALDGSIMQKRPGIHRKGTEQISVRSFGTIGHSTPGTSSRFENFEGLGRLTQAYEASNSNASIPAETLTMSTAIAAPSLELLTFFRYNVAPWLDICDSEQQFGVSLLIKSAQVPCLRTAIMHLAAASSSMAWASGEMRVGRSTSDRSRSIDIASDIAVETVVDVFNVLADATPNLAAFWLRDDRGKTRTRLLERLLLGLGLSDLSTCAYWLLVRIELSCALMERNNRIPLPFLTGQYNQVRTNDPRAQCAYDTIALCVDAAMFTQGDDDQWLQQRHGTNRVEVWKALVQGFANWYMHRPQAFQPIVELYPKDGMLADDDYPTILFTSGAALLANQLYHTGMLLLLQNKPRFAENRSQNSPSMSTLWHAHRICGIAIQNDRPGWWDPCLIASLVVAGRTATHASQHNVIVSALQSVQQLTGWIIDPYMDQLRRLDSALAKVATSSNISFVTQQNSG</sequence>
<dbReference type="InterPro" id="IPR001138">
    <property type="entry name" value="Zn2Cys6_DnaBD"/>
</dbReference>